<evidence type="ECO:0000313" key="3">
    <source>
        <dbReference type="Proteomes" id="UP001230188"/>
    </source>
</evidence>
<protein>
    <submittedName>
        <fullName evidence="2">Uncharacterized protein</fullName>
    </submittedName>
</protein>
<proteinExistence type="predicted"/>
<dbReference type="AlphaFoldDB" id="A0AAD7XRP4"/>
<evidence type="ECO:0000313" key="2">
    <source>
        <dbReference type="EMBL" id="KAJ8607804.1"/>
    </source>
</evidence>
<keyword evidence="3" id="KW-1185">Reference proteome</keyword>
<dbReference type="InterPro" id="IPR036249">
    <property type="entry name" value="Thioredoxin-like_sf"/>
</dbReference>
<gene>
    <name evidence="2" type="ORF">CTAYLR_009885</name>
</gene>
<organism evidence="2 3">
    <name type="scientific">Chrysophaeum taylorii</name>
    <dbReference type="NCBI Taxonomy" id="2483200"/>
    <lineage>
        <taxon>Eukaryota</taxon>
        <taxon>Sar</taxon>
        <taxon>Stramenopiles</taxon>
        <taxon>Ochrophyta</taxon>
        <taxon>Pelagophyceae</taxon>
        <taxon>Pelagomonadales</taxon>
        <taxon>Pelagomonadaceae</taxon>
        <taxon>Chrysophaeum</taxon>
    </lineage>
</organism>
<reference evidence="2" key="1">
    <citation type="submission" date="2023-01" db="EMBL/GenBank/DDBJ databases">
        <title>Metagenome sequencing of chrysophaentin producing Chrysophaeum taylorii.</title>
        <authorList>
            <person name="Davison J."/>
            <person name="Bewley C."/>
        </authorList>
    </citation>
    <scope>NUCLEOTIDE SEQUENCE</scope>
    <source>
        <strain evidence="2">NIES-1699</strain>
    </source>
</reference>
<sequence length="111" mass="12194">MPLRVWLYVLAWSAASALVMMSGTVERLEVCQNKHCRKRGGATTLKRLQELAPATVSVEIADMSHTEHGCFDECTMGPNVRVNGAPQTDEGRVVNGVKTEDDARRVLQLLA</sequence>
<name>A0AAD7XRP4_9STRA</name>
<keyword evidence="1" id="KW-0732">Signal</keyword>
<evidence type="ECO:0000256" key="1">
    <source>
        <dbReference type="SAM" id="SignalP"/>
    </source>
</evidence>
<dbReference type="CDD" id="cd02980">
    <property type="entry name" value="TRX_Fd_family"/>
    <property type="match status" value="1"/>
</dbReference>
<feature type="signal peptide" evidence="1">
    <location>
        <begin position="1"/>
        <end position="17"/>
    </location>
</feature>
<feature type="chain" id="PRO_5042123047" evidence="1">
    <location>
        <begin position="18"/>
        <end position="111"/>
    </location>
</feature>
<dbReference type="SUPFAM" id="SSF52833">
    <property type="entry name" value="Thioredoxin-like"/>
    <property type="match status" value="1"/>
</dbReference>
<accession>A0AAD7XRP4</accession>
<dbReference type="EMBL" id="JAQMWT010000195">
    <property type="protein sequence ID" value="KAJ8607804.1"/>
    <property type="molecule type" value="Genomic_DNA"/>
</dbReference>
<dbReference type="Proteomes" id="UP001230188">
    <property type="component" value="Unassembled WGS sequence"/>
</dbReference>
<comment type="caution">
    <text evidence="2">The sequence shown here is derived from an EMBL/GenBank/DDBJ whole genome shotgun (WGS) entry which is preliminary data.</text>
</comment>
<dbReference type="Gene3D" id="3.40.30.10">
    <property type="entry name" value="Glutaredoxin"/>
    <property type="match status" value="1"/>
</dbReference>